<evidence type="ECO:0008006" key="2">
    <source>
        <dbReference type="Google" id="ProtNLM"/>
    </source>
</evidence>
<organism evidence="1">
    <name type="scientific">Tanacetum cinerariifolium</name>
    <name type="common">Dalmatian daisy</name>
    <name type="synonym">Chrysanthemum cinerariifolium</name>
    <dbReference type="NCBI Taxonomy" id="118510"/>
    <lineage>
        <taxon>Eukaryota</taxon>
        <taxon>Viridiplantae</taxon>
        <taxon>Streptophyta</taxon>
        <taxon>Embryophyta</taxon>
        <taxon>Tracheophyta</taxon>
        <taxon>Spermatophyta</taxon>
        <taxon>Magnoliopsida</taxon>
        <taxon>eudicotyledons</taxon>
        <taxon>Gunneridae</taxon>
        <taxon>Pentapetalae</taxon>
        <taxon>asterids</taxon>
        <taxon>campanulids</taxon>
        <taxon>Asterales</taxon>
        <taxon>Asteraceae</taxon>
        <taxon>Asteroideae</taxon>
        <taxon>Anthemideae</taxon>
        <taxon>Anthemidinae</taxon>
        <taxon>Tanacetum</taxon>
    </lineage>
</organism>
<reference evidence="1" key="1">
    <citation type="journal article" date="2019" name="Sci. Rep.">
        <title>Draft genome of Tanacetum cinerariifolium, the natural source of mosquito coil.</title>
        <authorList>
            <person name="Yamashiro T."/>
            <person name="Shiraishi A."/>
            <person name="Satake H."/>
            <person name="Nakayama K."/>
        </authorList>
    </citation>
    <scope>NUCLEOTIDE SEQUENCE</scope>
</reference>
<name>A0A699Q7V6_TANCI</name>
<proteinExistence type="predicted"/>
<sequence length="86" mass="9733">MEAMLENGPWLICNVPLILRKQYPMANVSKEDLKSNHGSTRAMIDLRADVELKGTLVVAVPNIEGNGRILHSIRIEYEWKPTRCST</sequence>
<evidence type="ECO:0000313" key="1">
    <source>
        <dbReference type="EMBL" id="GFC62563.1"/>
    </source>
</evidence>
<dbReference type="EMBL" id="BKCJ010994420">
    <property type="protein sequence ID" value="GFC62563.1"/>
    <property type="molecule type" value="Genomic_DNA"/>
</dbReference>
<comment type="caution">
    <text evidence="1">The sequence shown here is derived from an EMBL/GenBank/DDBJ whole genome shotgun (WGS) entry which is preliminary data.</text>
</comment>
<accession>A0A699Q7V6</accession>
<dbReference type="AlphaFoldDB" id="A0A699Q7V6"/>
<feature type="non-terminal residue" evidence="1">
    <location>
        <position position="86"/>
    </location>
</feature>
<gene>
    <name evidence="1" type="ORF">Tci_834533</name>
</gene>
<protein>
    <recommendedName>
        <fullName evidence="2">DUF4283 domain-containing protein</fullName>
    </recommendedName>
</protein>